<reference evidence="2" key="3">
    <citation type="submission" date="2015-04" db="UniProtKB">
        <authorList>
            <consortium name="EnsemblPlants"/>
        </authorList>
    </citation>
    <scope>IDENTIFICATION</scope>
    <source>
        <strain evidence="2">cv. Jemalong A17</strain>
    </source>
</reference>
<reference evidence="1 3" key="2">
    <citation type="journal article" date="2014" name="BMC Genomics">
        <title>An improved genome release (version Mt4.0) for the model legume Medicago truncatula.</title>
        <authorList>
            <person name="Tang H."/>
            <person name="Krishnakumar V."/>
            <person name="Bidwell S."/>
            <person name="Rosen B."/>
            <person name="Chan A."/>
            <person name="Zhou S."/>
            <person name="Gentzbittel L."/>
            <person name="Childs K.L."/>
            <person name="Yandell M."/>
            <person name="Gundlach H."/>
            <person name="Mayer K.F."/>
            <person name="Schwartz D.C."/>
            <person name="Town C.D."/>
        </authorList>
    </citation>
    <scope>GENOME REANNOTATION</scope>
    <source>
        <strain evidence="2 3">cv. Jemalong A17</strain>
    </source>
</reference>
<name>G7J0S3_MEDTR</name>
<evidence type="ECO:0000313" key="3">
    <source>
        <dbReference type="Proteomes" id="UP000002051"/>
    </source>
</evidence>
<dbReference type="EnsemblPlants" id="AES69591">
    <property type="protein sequence ID" value="AES69591"/>
    <property type="gene ID" value="MTR_3g031810"/>
</dbReference>
<dbReference type="HOGENOM" id="CLU_1984887_0_0_1"/>
<evidence type="ECO:0000313" key="1">
    <source>
        <dbReference type="EMBL" id="AES69591.1"/>
    </source>
</evidence>
<sequence length="126" mass="13483">MSEWLRRQTRNLLGFACAGSNPAVDDFFYLFSFIIIILKIGSRSVFADGVGPRDPSPLRAGLGVQFLPLIWFGDGDGGGGGCMDAGAGTGMLKPAPDLPVAMSTPTFKICRFSMNSPIHITSTYFT</sequence>
<gene>
    <name evidence="1" type="ordered locus">MTR_3g031810</name>
</gene>
<keyword evidence="3" id="KW-1185">Reference proteome</keyword>
<protein>
    <submittedName>
        <fullName evidence="1 2">Uncharacterized protein</fullName>
    </submittedName>
</protein>
<dbReference type="EMBL" id="CM001219">
    <property type="protein sequence ID" value="AES69591.1"/>
    <property type="molecule type" value="Genomic_DNA"/>
</dbReference>
<evidence type="ECO:0000313" key="2">
    <source>
        <dbReference type="EnsemblPlants" id="AES69591"/>
    </source>
</evidence>
<reference evidence="1 3" key="1">
    <citation type="journal article" date="2011" name="Nature">
        <title>The Medicago genome provides insight into the evolution of rhizobial symbioses.</title>
        <authorList>
            <person name="Young N.D."/>
            <person name="Debelle F."/>
            <person name="Oldroyd G.E."/>
            <person name="Geurts R."/>
            <person name="Cannon S.B."/>
            <person name="Udvardi M.K."/>
            <person name="Benedito V.A."/>
            <person name="Mayer K.F."/>
            <person name="Gouzy J."/>
            <person name="Schoof H."/>
            <person name="Van de Peer Y."/>
            <person name="Proost S."/>
            <person name="Cook D.R."/>
            <person name="Meyers B.C."/>
            <person name="Spannagl M."/>
            <person name="Cheung F."/>
            <person name="De Mita S."/>
            <person name="Krishnakumar V."/>
            <person name="Gundlach H."/>
            <person name="Zhou S."/>
            <person name="Mudge J."/>
            <person name="Bharti A.K."/>
            <person name="Murray J.D."/>
            <person name="Naoumkina M.A."/>
            <person name="Rosen B."/>
            <person name="Silverstein K.A."/>
            <person name="Tang H."/>
            <person name="Rombauts S."/>
            <person name="Zhao P.X."/>
            <person name="Zhou P."/>
            <person name="Barbe V."/>
            <person name="Bardou P."/>
            <person name="Bechner M."/>
            <person name="Bellec A."/>
            <person name="Berger A."/>
            <person name="Berges H."/>
            <person name="Bidwell S."/>
            <person name="Bisseling T."/>
            <person name="Choisne N."/>
            <person name="Couloux A."/>
            <person name="Denny R."/>
            <person name="Deshpande S."/>
            <person name="Dai X."/>
            <person name="Doyle J.J."/>
            <person name="Dudez A.M."/>
            <person name="Farmer A.D."/>
            <person name="Fouteau S."/>
            <person name="Franken C."/>
            <person name="Gibelin C."/>
            <person name="Gish J."/>
            <person name="Goldstein S."/>
            <person name="Gonzalez A.J."/>
            <person name="Green P.J."/>
            <person name="Hallab A."/>
            <person name="Hartog M."/>
            <person name="Hua A."/>
            <person name="Humphray S.J."/>
            <person name="Jeong D.H."/>
            <person name="Jing Y."/>
            <person name="Jocker A."/>
            <person name="Kenton S.M."/>
            <person name="Kim D.J."/>
            <person name="Klee K."/>
            <person name="Lai H."/>
            <person name="Lang C."/>
            <person name="Lin S."/>
            <person name="Macmil S.L."/>
            <person name="Magdelenat G."/>
            <person name="Matthews L."/>
            <person name="McCorrison J."/>
            <person name="Monaghan E.L."/>
            <person name="Mun J.H."/>
            <person name="Najar F.Z."/>
            <person name="Nicholson C."/>
            <person name="Noirot C."/>
            <person name="O'Bleness M."/>
            <person name="Paule C.R."/>
            <person name="Poulain J."/>
            <person name="Prion F."/>
            <person name="Qin B."/>
            <person name="Qu C."/>
            <person name="Retzel E.F."/>
            <person name="Riddle C."/>
            <person name="Sallet E."/>
            <person name="Samain S."/>
            <person name="Samson N."/>
            <person name="Sanders I."/>
            <person name="Saurat O."/>
            <person name="Scarpelli C."/>
            <person name="Schiex T."/>
            <person name="Segurens B."/>
            <person name="Severin A.J."/>
            <person name="Sherrier D.J."/>
            <person name="Shi R."/>
            <person name="Sims S."/>
            <person name="Singer S.R."/>
            <person name="Sinharoy S."/>
            <person name="Sterck L."/>
            <person name="Viollet A."/>
            <person name="Wang B.B."/>
            <person name="Wang K."/>
            <person name="Wang M."/>
            <person name="Wang X."/>
            <person name="Warfsmann J."/>
            <person name="Weissenbach J."/>
            <person name="White D.D."/>
            <person name="White J.D."/>
            <person name="Wiley G.B."/>
            <person name="Wincker P."/>
            <person name="Xing Y."/>
            <person name="Yang L."/>
            <person name="Yao Z."/>
            <person name="Ying F."/>
            <person name="Zhai J."/>
            <person name="Zhou L."/>
            <person name="Zuber A."/>
            <person name="Denarie J."/>
            <person name="Dixon R.A."/>
            <person name="May G.D."/>
            <person name="Schwartz D.C."/>
            <person name="Rogers J."/>
            <person name="Quetier F."/>
            <person name="Town C.D."/>
            <person name="Roe B.A."/>
        </authorList>
    </citation>
    <scope>NUCLEOTIDE SEQUENCE [LARGE SCALE GENOMIC DNA]</scope>
    <source>
        <strain evidence="1">A17</strain>
        <strain evidence="2 3">cv. Jemalong A17</strain>
    </source>
</reference>
<dbReference type="Proteomes" id="UP000002051">
    <property type="component" value="Chromosome 3"/>
</dbReference>
<dbReference type="PaxDb" id="3880-AES69591"/>
<accession>G7J0S3</accession>
<organism evidence="1 3">
    <name type="scientific">Medicago truncatula</name>
    <name type="common">Barrel medic</name>
    <name type="synonym">Medicago tribuloides</name>
    <dbReference type="NCBI Taxonomy" id="3880"/>
    <lineage>
        <taxon>Eukaryota</taxon>
        <taxon>Viridiplantae</taxon>
        <taxon>Streptophyta</taxon>
        <taxon>Embryophyta</taxon>
        <taxon>Tracheophyta</taxon>
        <taxon>Spermatophyta</taxon>
        <taxon>Magnoliopsida</taxon>
        <taxon>eudicotyledons</taxon>
        <taxon>Gunneridae</taxon>
        <taxon>Pentapetalae</taxon>
        <taxon>rosids</taxon>
        <taxon>fabids</taxon>
        <taxon>Fabales</taxon>
        <taxon>Fabaceae</taxon>
        <taxon>Papilionoideae</taxon>
        <taxon>50 kb inversion clade</taxon>
        <taxon>NPAAA clade</taxon>
        <taxon>Hologalegina</taxon>
        <taxon>IRL clade</taxon>
        <taxon>Trifolieae</taxon>
        <taxon>Medicago</taxon>
    </lineage>
</organism>
<dbReference type="AlphaFoldDB" id="G7J0S3"/>
<proteinExistence type="predicted"/>